<dbReference type="PANTHER" id="PTHR16441:SF0">
    <property type="entry name" value="COILED-COIL DOMAIN-CONTAINING PROTEIN 93"/>
    <property type="match status" value="1"/>
</dbReference>
<dbReference type="InterPro" id="IPR048747">
    <property type="entry name" value="CCDC93_N"/>
</dbReference>
<dbReference type="EMBL" id="KB932209">
    <property type="protein sequence ID" value="KCV68205.1"/>
    <property type="molecule type" value="Genomic_DNA"/>
</dbReference>
<reference evidence="6" key="1">
    <citation type="submission" date="2013-04" db="EMBL/GenBank/DDBJ databases">
        <title>The Genome Sequence of Fonticula alba ATCC 38817.</title>
        <authorList>
            <consortium name="The Broad Institute Genomics Platform"/>
            <person name="Russ C."/>
            <person name="Cuomo C."/>
            <person name="Burger G."/>
            <person name="Gray M.W."/>
            <person name="Holland P.W.H."/>
            <person name="King N."/>
            <person name="Lang F.B.F."/>
            <person name="Roger A.J."/>
            <person name="Ruiz-Trillo I."/>
            <person name="Brown M."/>
            <person name="Walker B."/>
            <person name="Young S."/>
            <person name="Zeng Q."/>
            <person name="Gargeya S."/>
            <person name="Fitzgerald M."/>
            <person name="Haas B."/>
            <person name="Abouelleil A."/>
            <person name="Allen A.W."/>
            <person name="Alvarado L."/>
            <person name="Arachchi H.M."/>
            <person name="Berlin A.M."/>
            <person name="Chapman S.B."/>
            <person name="Gainer-Dewar J."/>
            <person name="Goldberg J."/>
            <person name="Griggs A."/>
            <person name="Gujja S."/>
            <person name="Hansen M."/>
            <person name="Howarth C."/>
            <person name="Imamovic A."/>
            <person name="Ireland A."/>
            <person name="Larimer J."/>
            <person name="McCowan C."/>
            <person name="Murphy C."/>
            <person name="Pearson M."/>
            <person name="Poon T.W."/>
            <person name="Priest M."/>
            <person name="Roberts A."/>
            <person name="Saif S."/>
            <person name="Shea T."/>
            <person name="Sisk P."/>
            <person name="Sykes S."/>
            <person name="Wortman J."/>
            <person name="Nusbaum C."/>
            <person name="Birren B."/>
        </authorList>
    </citation>
    <scope>NUCLEOTIDE SEQUENCE [LARGE SCALE GENOMIC DNA]</scope>
    <source>
        <strain evidence="6">ATCC 38817</strain>
    </source>
</reference>
<feature type="coiled-coil region" evidence="3">
    <location>
        <begin position="381"/>
        <end position="464"/>
    </location>
</feature>
<proteinExistence type="inferred from homology"/>
<evidence type="ECO:0000313" key="7">
    <source>
        <dbReference type="Proteomes" id="UP000030693"/>
    </source>
</evidence>
<keyword evidence="2 3" id="KW-0175">Coiled coil</keyword>
<dbReference type="Pfam" id="PF21673">
    <property type="entry name" value="CCDC93_N"/>
    <property type="match status" value="1"/>
</dbReference>
<dbReference type="eggNOG" id="KOG2701">
    <property type="taxonomic scope" value="Eukaryota"/>
</dbReference>
<protein>
    <submittedName>
        <fullName evidence="6">Uncharacterized protein</fullName>
    </submittedName>
</protein>
<dbReference type="OrthoDB" id="16092at2759"/>
<dbReference type="RefSeq" id="XP_009497259.1">
    <property type="nucleotide sequence ID" value="XM_009498984.1"/>
</dbReference>
<sequence>MSLAAQFAPHLGYNPNNPLLNMEKEEQNAKFTEIIQLLLAAGYFRARINTLSEFDRVIGGLAWGLAVSASDVDVDVINISEKITRALQRLKCPHPLEPHQIQGLNFIYIFPVIQWLVKRVIAARAELGDSARALSTYTFDKHLTLPDTLEFPLRRLYRAPPSKLGAERPGARRRPVAAGAESTVLDTAALHQQVNMTLLEFGHRQLMLFGGLAGLTPGQDARGTRADVSKEEATAAEQEQRRRVEALMEQMHQLDGDALSAGTDAALIKDILMSGDAAKISALSADYSRAHEALAMALEQQLSSSGVQAFRREKGHLERQIANAEARAGQTGQEAAAVAEVFEAQGAQATRAQRYGARLIRETKKLDGLVTEENAPLLARLEDLLSQVDALEGNEARLREDCIKQLNDIKQENLELEAAINDAEAHDEMALAVEEQHAAEWAKLQRARRQLARKNRAIALIRRKLDDIPSRPELAQYQARFLELHAQVTSKLTETRQYYALFNALEEQRVHLQNELDLLNNVHSTFERARQASRSVQDSWLESVREKLEIAQKVDARARANLDALRSKRDVLHTRYMQLIDLQREYDSTVIAFQEACRRNEELQQAAS</sequence>
<evidence type="ECO:0000259" key="4">
    <source>
        <dbReference type="Pfam" id="PF09762"/>
    </source>
</evidence>
<evidence type="ECO:0000259" key="5">
    <source>
        <dbReference type="Pfam" id="PF21673"/>
    </source>
</evidence>
<evidence type="ECO:0000256" key="3">
    <source>
        <dbReference type="SAM" id="Coils"/>
    </source>
</evidence>
<dbReference type="OMA" id="YERQEAP"/>
<comment type="similarity">
    <text evidence="1">Belongs to the CCDC93 family.</text>
</comment>
<dbReference type="GeneID" id="20529857"/>
<evidence type="ECO:0000256" key="1">
    <source>
        <dbReference type="ARBA" id="ARBA00007219"/>
    </source>
</evidence>
<dbReference type="STRING" id="691883.A0A058Z1R3"/>
<feature type="domain" description="CCDC93 N-terminal" evidence="5">
    <location>
        <begin position="25"/>
        <end position="121"/>
    </location>
</feature>
<evidence type="ECO:0000256" key="2">
    <source>
        <dbReference type="ARBA" id="ARBA00023054"/>
    </source>
</evidence>
<gene>
    <name evidence="6" type="ORF">H696_05132</name>
</gene>
<feature type="domain" description="CCDC93 coiled-coil" evidence="4">
    <location>
        <begin position="191"/>
        <end position="605"/>
    </location>
</feature>
<keyword evidence="7" id="KW-1185">Reference proteome</keyword>
<dbReference type="InterPro" id="IPR019159">
    <property type="entry name" value="CCDC93_CC"/>
</dbReference>
<dbReference type="GO" id="GO:0006893">
    <property type="term" value="P:Golgi to plasma membrane transport"/>
    <property type="evidence" value="ECO:0007669"/>
    <property type="project" value="TreeGrafter"/>
</dbReference>
<dbReference type="PANTHER" id="PTHR16441">
    <property type="entry name" value="FIDIPIDINE"/>
    <property type="match status" value="1"/>
</dbReference>
<dbReference type="Proteomes" id="UP000030693">
    <property type="component" value="Unassembled WGS sequence"/>
</dbReference>
<dbReference type="Pfam" id="PF09762">
    <property type="entry name" value="CCDC93_CC"/>
    <property type="match status" value="1"/>
</dbReference>
<feature type="coiled-coil region" evidence="3">
    <location>
        <begin position="230"/>
        <end position="257"/>
    </location>
</feature>
<evidence type="ECO:0000313" key="6">
    <source>
        <dbReference type="EMBL" id="KCV68205.1"/>
    </source>
</evidence>
<name>A0A058Z1R3_FONAL</name>
<accession>A0A058Z1R3</accession>
<organism evidence="6">
    <name type="scientific">Fonticula alba</name>
    <name type="common">Slime mold</name>
    <dbReference type="NCBI Taxonomy" id="691883"/>
    <lineage>
        <taxon>Eukaryota</taxon>
        <taxon>Rotosphaerida</taxon>
        <taxon>Fonticulaceae</taxon>
        <taxon>Fonticula</taxon>
    </lineage>
</organism>
<dbReference type="AlphaFoldDB" id="A0A058Z1R3"/>
<dbReference type="InterPro" id="IPR039116">
    <property type="entry name" value="CCDC93"/>
</dbReference>